<protein>
    <recommendedName>
        <fullName evidence="3">Lipoprotein</fullName>
    </recommendedName>
</protein>
<sequence>MMTRRGALAVVMAVAAVAMAVGPAAVLAGCDGFIKSGDTNTFNKVGDSYCFNTSDVPTTMNSFEISVVSNRTELEDLCVYSSTDCTGRTKSVVMQCGFRVGASFIVASTCHNSPLHNCADAWYIGFGPKAGINANDDDQHMKPFDFDWKIDYVHTNIC</sequence>
<dbReference type="InterPro" id="IPR006311">
    <property type="entry name" value="TAT_signal"/>
</dbReference>
<dbReference type="AlphaFoldDB" id="A0A7S1GCZ1"/>
<organism evidence="2">
    <name type="scientific">Bicosoecida sp. CB-2014</name>
    <dbReference type="NCBI Taxonomy" id="1486930"/>
    <lineage>
        <taxon>Eukaryota</taxon>
        <taxon>Sar</taxon>
        <taxon>Stramenopiles</taxon>
        <taxon>Bigyra</taxon>
        <taxon>Opalozoa</taxon>
        <taxon>Bicosoecida</taxon>
    </lineage>
</organism>
<proteinExistence type="predicted"/>
<accession>A0A7S1GCZ1</accession>
<name>A0A7S1GCZ1_9STRA</name>
<evidence type="ECO:0000256" key="1">
    <source>
        <dbReference type="SAM" id="SignalP"/>
    </source>
</evidence>
<evidence type="ECO:0008006" key="3">
    <source>
        <dbReference type="Google" id="ProtNLM"/>
    </source>
</evidence>
<dbReference type="PROSITE" id="PS51257">
    <property type="entry name" value="PROKAR_LIPOPROTEIN"/>
    <property type="match status" value="1"/>
</dbReference>
<feature type="signal peptide" evidence="1">
    <location>
        <begin position="1"/>
        <end position="28"/>
    </location>
</feature>
<gene>
    <name evidence="2" type="ORF">BSP0115_LOCUS15082</name>
</gene>
<dbReference type="PROSITE" id="PS51318">
    <property type="entry name" value="TAT"/>
    <property type="match status" value="1"/>
</dbReference>
<reference evidence="2" key="1">
    <citation type="submission" date="2021-01" db="EMBL/GenBank/DDBJ databases">
        <authorList>
            <person name="Corre E."/>
            <person name="Pelletier E."/>
            <person name="Niang G."/>
            <person name="Scheremetjew M."/>
            <person name="Finn R."/>
            <person name="Kale V."/>
            <person name="Holt S."/>
            <person name="Cochrane G."/>
            <person name="Meng A."/>
            <person name="Brown T."/>
            <person name="Cohen L."/>
        </authorList>
    </citation>
    <scope>NUCLEOTIDE SEQUENCE</scope>
    <source>
        <strain evidence="2">Ms1</strain>
    </source>
</reference>
<evidence type="ECO:0000313" key="2">
    <source>
        <dbReference type="EMBL" id="CAD8921820.1"/>
    </source>
</evidence>
<dbReference type="EMBL" id="HBFS01022456">
    <property type="protein sequence ID" value="CAD8921820.1"/>
    <property type="molecule type" value="Transcribed_RNA"/>
</dbReference>
<keyword evidence="1" id="KW-0732">Signal</keyword>
<feature type="chain" id="PRO_5031185016" description="Lipoprotein" evidence="1">
    <location>
        <begin position="29"/>
        <end position="158"/>
    </location>
</feature>